<dbReference type="Pfam" id="PF04909">
    <property type="entry name" value="Amidohydro_2"/>
    <property type="match status" value="1"/>
</dbReference>
<evidence type="ECO:0000313" key="5">
    <source>
        <dbReference type="EMBL" id="RZB54118.1"/>
    </source>
</evidence>
<sequence length="341" mass="38006">MAAASLVSLWVLFSGVALFPGSCSPQHHNILKLKMISPFTHNLSTSKIIDSHLHIWASPQEASEFPYAPGQEPPVPGNLHFLLQNMEEAGVDGVLIVQPIFHKFDHSYVTSALKKYPTKFVGCCLANPTDDGSGLKQFEDLVLKDGYRAVRFNPELWPAGEKMTNKVGKAIFQRAGELNVPVGFLCMKGIGLYMSEIEQLCTEFPSTVVLIDHLGFIKPPLNEEEGLVFSQLLNLSRFPKVYVKFSSLFQVSREKFPYLDLAPLLSQVVASFGANRVMWGSDFPYAAAECGYKEAKEAVLLIANQISLPPSDLEWIMGRTVAQLFPNQWTDAKQGFHRERE</sequence>
<dbReference type="GO" id="GO:0016831">
    <property type="term" value="F:carboxy-lyase activity"/>
    <property type="evidence" value="ECO:0007669"/>
    <property type="project" value="UniProtKB-KW"/>
</dbReference>
<comment type="caution">
    <text evidence="5">The sequence shown here is derived from an EMBL/GenBank/DDBJ whole genome shotgun (WGS) entry which is preliminary data.</text>
</comment>
<reference evidence="5 6" key="1">
    <citation type="submission" date="2018-09" db="EMBL/GenBank/DDBJ databases">
        <title>A high-quality reference genome of wild soybean provides a powerful tool to mine soybean genomes.</title>
        <authorList>
            <person name="Xie M."/>
            <person name="Chung C.Y.L."/>
            <person name="Li M.-W."/>
            <person name="Wong F.-L."/>
            <person name="Chan T.-F."/>
            <person name="Lam H.-M."/>
        </authorList>
    </citation>
    <scope>NUCLEOTIDE SEQUENCE [LARGE SCALE GENOMIC DNA]</scope>
    <source>
        <strain evidence="6">cv. W05</strain>
        <tissue evidence="5">Hypocotyl of etiolated seedlings</tissue>
    </source>
</reference>
<evidence type="ECO:0000313" key="6">
    <source>
        <dbReference type="Proteomes" id="UP000289340"/>
    </source>
</evidence>
<keyword evidence="2" id="KW-0210">Decarboxylase</keyword>
<keyword evidence="3" id="KW-0732">Signal</keyword>
<evidence type="ECO:0000256" key="2">
    <source>
        <dbReference type="RuleBase" id="RU366045"/>
    </source>
</evidence>
<dbReference type="InterPro" id="IPR032466">
    <property type="entry name" value="Metal_Hydrolase"/>
</dbReference>
<dbReference type="SUPFAM" id="SSF51556">
    <property type="entry name" value="Metallo-dependent hydrolases"/>
    <property type="match status" value="1"/>
</dbReference>
<dbReference type="FunFam" id="3.20.20.140:FF:000052">
    <property type="entry name" value="Catalytic/ hydrolase"/>
    <property type="match status" value="1"/>
</dbReference>
<evidence type="ECO:0000256" key="1">
    <source>
        <dbReference type="ARBA" id="ARBA00023239"/>
    </source>
</evidence>
<feature type="domain" description="Amidohydrolase-related" evidence="4">
    <location>
        <begin position="49"/>
        <end position="325"/>
    </location>
</feature>
<feature type="chain" id="PRO_5019182370" evidence="3">
    <location>
        <begin position="26"/>
        <end position="341"/>
    </location>
</feature>
<dbReference type="InterPro" id="IPR032465">
    <property type="entry name" value="ACMSD"/>
</dbReference>
<dbReference type="InterPro" id="IPR006680">
    <property type="entry name" value="Amidohydro-rel"/>
</dbReference>
<proteinExistence type="inferred from homology"/>
<keyword evidence="5" id="KW-0378">Hydrolase</keyword>
<dbReference type="AlphaFoldDB" id="A0A445FYV1"/>
<name>A0A445FYV1_GLYSO</name>
<feature type="signal peptide" evidence="3">
    <location>
        <begin position="1"/>
        <end position="25"/>
    </location>
</feature>
<dbReference type="Proteomes" id="UP000289340">
    <property type="component" value="Chromosome 18"/>
</dbReference>
<dbReference type="EMBL" id="QZWG01000018">
    <property type="protein sequence ID" value="RZB54118.1"/>
    <property type="molecule type" value="Genomic_DNA"/>
</dbReference>
<dbReference type="Gene3D" id="3.20.20.140">
    <property type="entry name" value="Metal-dependent hydrolases"/>
    <property type="match status" value="1"/>
</dbReference>
<dbReference type="PANTHER" id="PTHR21240:SF19">
    <property type="entry name" value="CATALYTIC_ HYDROLASE"/>
    <property type="match status" value="1"/>
</dbReference>
<organism evidence="5 6">
    <name type="scientific">Glycine soja</name>
    <name type="common">Wild soybean</name>
    <dbReference type="NCBI Taxonomy" id="3848"/>
    <lineage>
        <taxon>Eukaryota</taxon>
        <taxon>Viridiplantae</taxon>
        <taxon>Streptophyta</taxon>
        <taxon>Embryophyta</taxon>
        <taxon>Tracheophyta</taxon>
        <taxon>Spermatophyta</taxon>
        <taxon>Magnoliopsida</taxon>
        <taxon>eudicotyledons</taxon>
        <taxon>Gunneridae</taxon>
        <taxon>Pentapetalae</taxon>
        <taxon>rosids</taxon>
        <taxon>fabids</taxon>
        <taxon>Fabales</taxon>
        <taxon>Fabaceae</taxon>
        <taxon>Papilionoideae</taxon>
        <taxon>50 kb inversion clade</taxon>
        <taxon>NPAAA clade</taxon>
        <taxon>indigoferoid/millettioid clade</taxon>
        <taxon>Phaseoleae</taxon>
        <taxon>Glycine</taxon>
        <taxon>Glycine subgen. Soja</taxon>
    </lineage>
</organism>
<dbReference type="GO" id="GO:0016787">
    <property type="term" value="F:hydrolase activity"/>
    <property type="evidence" value="ECO:0007669"/>
    <property type="project" value="UniProtKB-KW"/>
</dbReference>
<dbReference type="PANTHER" id="PTHR21240">
    <property type="entry name" value="2-AMINO-3-CARBOXYLMUCONATE-6-SEMIALDEHYDE DECARBOXYLASE"/>
    <property type="match status" value="1"/>
</dbReference>
<evidence type="ECO:0000256" key="3">
    <source>
        <dbReference type="SAM" id="SignalP"/>
    </source>
</evidence>
<accession>A0A445FYV1</accession>
<protein>
    <submittedName>
        <fullName evidence="5">4-sulfomuconolactone hydrolase isoform A</fullName>
    </submittedName>
</protein>
<comment type="similarity">
    <text evidence="2">Belongs to the metallo-dependent hydrolases superfamily.</text>
</comment>
<dbReference type="Gramene" id="XM_028356148.1">
    <property type="protein sequence ID" value="XP_028211949.1"/>
    <property type="gene ID" value="LOC114394538"/>
</dbReference>
<keyword evidence="1 2" id="KW-0456">Lyase</keyword>
<gene>
    <name evidence="5" type="ORF">D0Y65_049849</name>
</gene>
<evidence type="ECO:0000259" key="4">
    <source>
        <dbReference type="Pfam" id="PF04909"/>
    </source>
</evidence>
<keyword evidence="6" id="KW-1185">Reference proteome</keyword>